<dbReference type="EMBL" id="CP039375">
    <property type="protein sequence ID" value="QCD65457.1"/>
    <property type="molecule type" value="Genomic_DNA"/>
</dbReference>
<sequence length="160" mass="18277">MAEEHRILGGSIKFDSEYIYISESIWRTLYEVVLTDIKVKILIIFAVCLSIFGLILGVDPSTIGMVVVSILVFSIFLSYIFNKAISYFGYMNKADKIKIADIKEIKGLDSFQGRIILIVYQKDGESVTRPIRLGNQKFREQIDIDGLKSEFESHNIIKEE</sequence>
<gene>
    <name evidence="2" type="ORF">E5139_07320</name>
</gene>
<accession>A0A4D6KBV1</accession>
<keyword evidence="1" id="KW-1133">Transmembrane helix</keyword>
<protein>
    <submittedName>
        <fullName evidence="2">Uncharacterized protein</fullName>
    </submittedName>
</protein>
<dbReference type="Proteomes" id="UP000297053">
    <property type="component" value="Chromosome"/>
</dbReference>
<dbReference type="GeneID" id="42178734"/>
<dbReference type="RefSeq" id="WP_126967154.1">
    <property type="nucleotide sequence ID" value="NZ_CP039375.1"/>
</dbReference>
<evidence type="ECO:0000313" key="3">
    <source>
        <dbReference type="Proteomes" id="UP000297053"/>
    </source>
</evidence>
<keyword evidence="1" id="KW-0472">Membrane</keyword>
<evidence type="ECO:0000256" key="1">
    <source>
        <dbReference type="SAM" id="Phobius"/>
    </source>
</evidence>
<dbReference type="AlphaFoldDB" id="A0A4D6KBV1"/>
<feature type="transmembrane region" description="Helical" evidence="1">
    <location>
        <begin position="62"/>
        <end position="81"/>
    </location>
</feature>
<name>A0A4D6KBV1_9EURY</name>
<feature type="transmembrane region" description="Helical" evidence="1">
    <location>
        <begin position="37"/>
        <end position="56"/>
    </location>
</feature>
<reference evidence="2 3" key="2">
    <citation type="submission" date="2019-04" db="EMBL/GenBank/DDBJ databases">
        <authorList>
            <person name="Yang S."/>
            <person name="Wei W."/>
        </authorList>
    </citation>
    <scope>NUCLEOTIDE SEQUENCE [LARGE SCALE GENOMIC DNA]</scope>
    <source>
        <strain evidence="3">ZP60</strain>
    </source>
</reference>
<reference evidence="2 3" key="1">
    <citation type="submission" date="2019-04" db="EMBL/GenBank/DDBJ databases">
        <title>Complete genome sequence of Arthrobacter sp. ZXY-2 associated with effective atrazine degradation and salt adaptation.</title>
        <authorList>
            <person name="Zhao X."/>
        </authorList>
    </citation>
    <scope>NUCLEOTIDE SEQUENCE [LARGE SCALE GENOMIC DNA]</scope>
    <source>
        <strain evidence="3">ZP60</strain>
    </source>
</reference>
<dbReference type="KEGG" id="halz:E5139_07320"/>
<organism evidence="2 3">
    <name type="scientific">Halomicrobium mukohataei</name>
    <dbReference type="NCBI Taxonomy" id="57705"/>
    <lineage>
        <taxon>Archaea</taxon>
        <taxon>Methanobacteriati</taxon>
        <taxon>Methanobacteriota</taxon>
        <taxon>Stenosarchaea group</taxon>
        <taxon>Halobacteria</taxon>
        <taxon>Halobacteriales</taxon>
        <taxon>Haloarculaceae</taxon>
        <taxon>Halomicrobium</taxon>
    </lineage>
</organism>
<proteinExistence type="predicted"/>
<evidence type="ECO:0000313" key="2">
    <source>
        <dbReference type="EMBL" id="QCD65457.1"/>
    </source>
</evidence>
<keyword evidence="1" id="KW-0812">Transmembrane</keyword>